<dbReference type="CDD" id="cd00279">
    <property type="entry name" value="YlxR"/>
    <property type="match status" value="1"/>
</dbReference>
<dbReference type="InterPro" id="IPR029064">
    <property type="entry name" value="Ribosomal_eL30-like_sf"/>
</dbReference>
<proteinExistence type="predicted"/>
<gene>
    <name evidence="3" type="ORF">BSQ44_03070</name>
</gene>
<dbReference type="Gene3D" id="3.30.1330.30">
    <property type="match status" value="1"/>
</dbReference>
<feature type="domain" description="YlxR" evidence="2">
    <location>
        <begin position="7"/>
        <end position="72"/>
    </location>
</feature>
<dbReference type="PANTHER" id="PTHR34215:SF1">
    <property type="entry name" value="YLXR DOMAIN-CONTAINING PROTEIN"/>
    <property type="match status" value="1"/>
</dbReference>
<accession>A0A1L3SM39</accession>
<dbReference type="NCBIfam" id="NF006622">
    <property type="entry name" value="PRK09190.1"/>
    <property type="match status" value="1"/>
</dbReference>
<dbReference type="GO" id="GO:0003677">
    <property type="term" value="F:DNA binding"/>
    <property type="evidence" value="ECO:0007669"/>
    <property type="project" value="UniProtKB-KW"/>
</dbReference>
<dbReference type="EMBL" id="CP018171">
    <property type="protein sequence ID" value="APH70477.1"/>
    <property type="molecule type" value="Genomic_DNA"/>
</dbReference>
<organism evidence="3 4">
    <name type="scientific">Aquibium oceanicum</name>
    <dbReference type="NCBI Taxonomy" id="1670800"/>
    <lineage>
        <taxon>Bacteria</taxon>
        <taxon>Pseudomonadati</taxon>
        <taxon>Pseudomonadota</taxon>
        <taxon>Alphaproteobacteria</taxon>
        <taxon>Hyphomicrobiales</taxon>
        <taxon>Phyllobacteriaceae</taxon>
        <taxon>Aquibium</taxon>
    </lineage>
</organism>
<keyword evidence="4" id="KW-1185">Reference proteome</keyword>
<evidence type="ECO:0000313" key="3">
    <source>
        <dbReference type="EMBL" id="APH70477.1"/>
    </source>
</evidence>
<protein>
    <submittedName>
        <fullName evidence="3">DNA-binding protein</fullName>
    </submittedName>
</protein>
<dbReference type="AlphaFoldDB" id="A0A1L3SM39"/>
<dbReference type="InterPro" id="IPR035931">
    <property type="entry name" value="YlxR-like_sf"/>
</dbReference>
<dbReference type="Pfam" id="PF04296">
    <property type="entry name" value="YlxR"/>
    <property type="match status" value="1"/>
</dbReference>
<dbReference type="Gene3D" id="3.30.1230.10">
    <property type="entry name" value="YlxR-like"/>
    <property type="match status" value="1"/>
</dbReference>
<dbReference type="STRING" id="1670800.BSQ44_03070"/>
<dbReference type="InterPro" id="IPR007393">
    <property type="entry name" value="YlxR_dom"/>
</dbReference>
<evidence type="ECO:0000256" key="1">
    <source>
        <dbReference type="SAM" id="MobiDB-lite"/>
    </source>
</evidence>
<dbReference type="SUPFAM" id="SSF64376">
    <property type="entry name" value="YlxR-like"/>
    <property type="match status" value="1"/>
</dbReference>
<keyword evidence="3" id="KW-0238">DNA-binding</keyword>
<dbReference type="PANTHER" id="PTHR34215">
    <property type="entry name" value="BLL0784 PROTEIN"/>
    <property type="match status" value="1"/>
</dbReference>
<dbReference type="Proteomes" id="UP000182840">
    <property type="component" value="Chromosome"/>
</dbReference>
<reference evidence="4" key="1">
    <citation type="submission" date="2016-11" db="EMBL/GenBank/DDBJ databases">
        <title>Mesorhizobium oceanicum sp. nov., isolated from deep seawater in South China Sea.</title>
        <authorList>
            <person name="Fu G.-Y."/>
        </authorList>
    </citation>
    <scope>NUCLEOTIDE SEQUENCE [LARGE SCALE GENOMIC DNA]</scope>
    <source>
        <strain evidence="4">B7</strain>
    </source>
</reference>
<dbReference type="KEGG" id="meso:BSQ44_03070"/>
<dbReference type="InterPro" id="IPR037465">
    <property type="entry name" value="YlxR"/>
</dbReference>
<dbReference type="SUPFAM" id="SSF55315">
    <property type="entry name" value="L30e-like"/>
    <property type="match status" value="1"/>
</dbReference>
<evidence type="ECO:0000313" key="4">
    <source>
        <dbReference type="Proteomes" id="UP000182840"/>
    </source>
</evidence>
<name>A0A1L3SM39_9HYPH</name>
<feature type="region of interest" description="Disordered" evidence="1">
    <location>
        <begin position="198"/>
        <end position="219"/>
    </location>
</feature>
<sequence>MDEMAERTCIVTRRAGEPEGLIRFVAGPDMSVVPDLKRNLPGRGCWVTAERARVEEAARKNLFRRALKAEVNVDRDLAGLVDGLLTKSLLGALGLARKAGAVALGAAKTDAAIRSGKALVVLHAREAAEDGIRKLSQARTATVHLGGPDIQAYKLLSEAEMGLAFGATNVIHAAVLAQDAGKAAFRRVVALDRYRGGSPDGRAAIDGPPAQTAPNKDTE</sequence>
<evidence type="ECO:0000259" key="2">
    <source>
        <dbReference type="Pfam" id="PF04296"/>
    </source>
</evidence>